<dbReference type="InterPro" id="IPR032438">
    <property type="entry name" value="ERCC3_RAD25_C"/>
</dbReference>
<dbReference type="PROSITE" id="PS51194">
    <property type="entry name" value="HELICASE_CTER"/>
    <property type="match status" value="1"/>
</dbReference>
<evidence type="ECO:0000256" key="4">
    <source>
        <dbReference type="ARBA" id="ARBA00022806"/>
    </source>
</evidence>
<dbReference type="SMART" id="SM00490">
    <property type="entry name" value="HELICc"/>
    <property type="match status" value="1"/>
</dbReference>
<keyword evidence="2" id="KW-0547">Nucleotide-binding</keyword>
<dbReference type="Gene3D" id="3.40.50.300">
    <property type="entry name" value="P-loop containing nucleotide triphosphate hydrolases"/>
    <property type="match status" value="2"/>
</dbReference>
<evidence type="ECO:0000256" key="9">
    <source>
        <dbReference type="ARBA" id="ARBA00048988"/>
    </source>
</evidence>
<comment type="catalytic activity">
    <reaction evidence="9">
        <text>ATP + H2O = ADP + phosphate + H(+)</text>
        <dbReference type="Rhea" id="RHEA:13065"/>
        <dbReference type="ChEBI" id="CHEBI:15377"/>
        <dbReference type="ChEBI" id="CHEBI:15378"/>
        <dbReference type="ChEBI" id="CHEBI:30616"/>
        <dbReference type="ChEBI" id="CHEBI:43474"/>
        <dbReference type="ChEBI" id="CHEBI:456216"/>
        <dbReference type="EC" id="5.6.2.4"/>
    </reaction>
</comment>
<dbReference type="CDD" id="cd18789">
    <property type="entry name" value="SF2_C_XPB"/>
    <property type="match status" value="1"/>
</dbReference>
<comment type="similarity">
    <text evidence="1">Belongs to the helicase family. RAD25/XPB subfamily.</text>
</comment>
<dbReference type="SMART" id="SM00487">
    <property type="entry name" value="DEXDc"/>
    <property type="match status" value="1"/>
</dbReference>
<dbReference type="InterPro" id="IPR006935">
    <property type="entry name" value="Helicase/UvrB_N"/>
</dbReference>
<reference evidence="13" key="1">
    <citation type="journal article" date="2019" name="Int. J. Syst. Evol. Microbiol.">
        <title>The Global Catalogue of Microorganisms (GCM) 10K type strain sequencing project: providing services to taxonomists for standard genome sequencing and annotation.</title>
        <authorList>
            <consortium name="The Broad Institute Genomics Platform"/>
            <consortium name="The Broad Institute Genome Sequencing Center for Infectious Disease"/>
            <person name="Wu L."/>
            <person name="Ma J."/>
        </authorList>
    </citation>
    <scope>NUCLEOTIDE SEQUENCE [LARGE SCALE GENOMIC DNA]</scope>
    <source>
        <strain evidence="13">CGMCC 1.12769</strain>
    </source>
</reference>
<evidence type="ECO:0000256" key="1">
    <source>
        <dbReference type="ARBA" id="ARBA00006637"/>
    </source>
</evidence>
<feature type="domain" description="Helicase C-terminal" evidence="11">
    <location>
        <begin position="407"/>
        <end position="579"/>
    </location>
</feature>
<dbReference type="PRINTS" id="PR00851">
    <property type="entry name" value="XRODRMPGMNTB"/>
</dbReference>
<dbReference type="PANTHER" id="PTHR11274:SF0">
    <property type="entry name" value="GENERAL TRANSCRIPTION AND DNA REPAIR FACTOR IIH HELICASE SUBUNIT XPB"/>
    <property type="match status" value="1"/>
</dbReference>
<sequence>MLAGFFKHVEHEEEVEPMIGSGAGIVQRDFTVLLEKEHPGFVEARGQLARFAELVKSPASYHTYRITPLSLWNAAASGLTAEEVIEMLRFISRSDIPTKVITDIRMWVTRYGSLVLRRSEHEPETLWLECQPEHAYLLERLEQESSLAELHLQRLESHRLVLPAGYRGILKQELTRLGYPVTDEVGYHLGQPLSFRMRSTLDNGLSLSLRPYQREGVAAFAGFENNTGESGVLVLPCGAGKTVIGLAVMERFQCETLILTSNVTSVQQWISEILDKTTLSKENVGEYSGGQKQVRPVTVSTYQILTHRVSKGEGFKHMGLFNQRDWGLIIYDEVHLLPAPVFRATADIQATRRLGLTATLVREDGCECDVFSLIGPKRYEVPWRELEQSGYIAEVQCCEIRVAMSRVLRDYYLNAGEREKFRIAAENPRKIEWLRMLMKRHVGRQILIIGQYLDQLRSVALQLNVPLITGSLPQEERGKLFEAFRRGDIQVLAVSKVANFAVDLPDASVALQISGSYGSRQEEAQRLGRILRPKSDGSQAYFYTLVSEDTREQDFAMRRQLFLIEQGYEYIITFDHEDGCDDAIVTAGKLEVSP</sequence>
<dbReference type="GO" id="GO:0004386">
    <property type="term" value="F:helicase activity"/>
    <property type="evidence" value="ECO:0007669"/>
    <property type="project" value="UniProtKB-KW"/>
</dbReference>
<evidence type="ECO:0000256" key="3">
    <source>
        <dbReference type="ARBA" id="ARBA00022801"/>
    </source>
</evidence>
<feature type="domain" description="Helicase ATP-binding" evidence="10">
    <location>
        <begin position="222"/>
        <end position="378"/>
    </location>
</feature>
<dbReference type="SUPFAM" id="SSF52540">
    <property type="entry name" value="P-loop containing nucleoside triphosphate hydrolases"/>
    <property type="match status" value="2"/>
</dbReference>
<evidence type="ECO:0000256" key="5">
    <source>
        <dbReference type="ARBA" id="ARBA00022840"/>
    </source>
</evidence>
<evidence type="ECO:0000256" key="7">
    <source>
        <dbReference type="ARBA" id="ARBA00034617"/>
    </source>
</evidence>
<dbReference type="Pfam" id="PF16203">
    <property type="entry name" value="ERCC3_RAD25_C"/>
    <property type="match status" value="1"/>
</dbReference>
<comment type="catalytic activity">
    <reaction evidence="7">
        <text>Couples ATP hydrolysis with the unwinding of duplex DNA by translocating in the 3'-5' direction.</text>
        <dbReference type="EC" id="5.6.2.4"/>
    </reaction>
</comment>
<organism evidence="12 13">
    <name type="scientific">Paenibacillus segetis</name>
    <dbReference type="NCBI Taxonomy" id="1325360"/>
    <lineage>
        <taxon>Bacteria</taxon>
        <taxon>Bacillati</taxon>
        <taxon>Bacillota</taxon>
        <taxon>Bacilli</taxon>
        <taxon>Bacillales</taxon>
        <taxon>Paenibacillaceae</taxon>
        <taxon>Paenibacillus</taxon>
    </lineage>
</organism>
<dbReference type="EC" id="5.6.2.4" evidence="8"/>
<evidence type="ECO:0000313" key="13">
    <source>
        <dbReference type="Proteomes" id="UP000659344"/>
    </source>
</evidence>
<dbReference type="PROSITE" id="PS51192">
    <property type="entry name" value="HELICASE_ATP_BIND_1"/>
    <property type="match status" value="1"/>
</dbReference>
<evidence type="ECO:0000259" key="11">
    <source>
        <dbReference type="PROSITE" id="PS51194"/>
    </source>
</evidence>
<dbReference type="NCBIfam" id="NF045503">
    <property type="entry name" value="repair_heli_XPB"/>
    <property type="match status" value="1"/>
</dbReference>
<name>A0ABQ1YIQ3_9BACL</name>
<dbReference type="InterPro" id="IPR032830">
    <property type="entry name" value="XPB/Ssl2_N"/>
</dbReference>
<keyword evidence="6" id="KW-0413">Isomerase</keyword>
<proteinExistence type="inferred from homology"/>
<accession>A0ABQ1YIQ3</accession>
<evidence type="ECO:0000256" key="2">
    <source>
        <dbReference type="ARBA" id="ARBA00022741"/>
    </source>
</evidence>
<evidence type="ECO:0000259" key="10">
    <source>
        <dbReference type="PROSITE" id="PS51192"/>
    </source>
</evidence>
<dbReference type="Pfam" id="PF04851">
    <property type="entry name" value="ResIII"/>
    <property type="match status" value="1"/>
</dbReference>
<dbReference type="InterPro" id="IPR027417">
    <property type="entry name" value="P-loop_NTPase"/>
</dbReference>
<keyword evidence="13" id="KW-1185">Reference proteome</keyword>
<evidence type="ECO:0000256" key="8">
    <source>
        <dbReference type="ARBA" id="ARBA00034808"/>
    </source>
</evidence>
<dbReference type="Proteomes" id="UP000659344">
    <property type="component" value="Unassembled WGS sequence"/>
</dbReference>
<protein>
    <recommendedName>
        <fullName evidence="8">DNA 3'-5' helicase</fullName>
        <ecNumber evidence="8">5.6.2.4</ecNumber>
    </recommendedName>
</protein>
<comment type="caution">
    <text evidence="12">The sequence shown here is derived from an EMBL/GenBank/DDBJ whole genome shotgun (WGS) entry which is preliminary data.</text>
</comment>
<dbReference type="PANTHER" id="PTHR11274">
    <property type="entry name" value="RAD25/XP-B DNA REPAIR HELICASE"/>
    <property type="match status" value="1"/>
</dbReference>
<evidence type="ECO:0000313" key="12">
    <source>
        <dbReference type="EMBL" id="GGH25750.1"/>
    </source>
</evidence>
<dbReference type="InterPro" id="IPR014001">
    <property type="entry name" value="Helicase_ATP-bd"/>
</dbReference>
<evidence type="ECO:0000256" key="6">
    <source>
        <dbReference type="ARBA" id="ARBA00023235"/>
    </source>
</evidence>
<dbReference type="InterPro" id="IPR001650">
    <property type="entry name" value="Helicase_C-like"/>
</dbReference>
<keyword evidence="3" id="KW-0378">Hydrolase</keyword>
<keyword evidence="4 12" id="KW-0347">Helicase</keyword>
<dbReference type="InterPro" id="IPR050615">
    <property type="entry name" value="ATP-dep_DNA_Helicase"/>
</dbReference>
<dbReference type="Pfam" id="PF13625">
    <property type="entry name" value="Helicase_C_3"/>
    <property type="match status" value="1"/>
</dbReference>
<gene>
    <name evidence="12" type="ORF">GCM10008013_26230</name>
</gene>
<dbReference type="EMBL" id="BMFT01000001">
    <property type="protein sequence ID" value="GGH25750.1"/>
    <property type="molecule type" value="Genomic_DNA"/>
</dbReference>
<keyword evidence="5" id="KW-0067">ATP-binding</keyword>